<evidence type="ECO:0000313" key="9">
    <source>
        <dbReference type="Proteomes" id="UP000316609"/>
    </source>
</evidence>
<accession>A0A538TPG0</accession>
<evidence type="ECO:0000256" key="6">
    <source>
        <dbReference type="SAM" id="Coils"/>
    </source>
</evidence>
<name>A0A538TPG0_UNCEI</name>
<dbReference type="GO" id="GO:0051087">
    <property type="term" value="F:protein-folding chaperone binding"/>
    <property type="evidence" value="ECO:0007669"/>
    <property type="project" value="InterPro"/>
</dbReference>
<sequence>MHRRVPVTRIRDPEGETEPDSAGEAADGRTESLPSPTEPSEGPPAPAELAGWEGEGGAVPAAAPEAVEKTEELPDYKDRWLRAEAELQNYRRRAQRELELSARAAEESVLLELIATVDDLERALNSAIEAGAPESWFKGVSLVVQRVLAYLERQGVSAVDPIGKPFDPAYHDAILEIDSPEGVAPGTVMQVALKGYRRGDRALRVARVVVSRAQDRA</sequence>
<dbReference type="GO" id="GO:0000774">
    <property type="term" value="F:adenyl-nucleotide exchange factor activity"/>
    <property type="evidence" value="ECO:0007669"/>
    <property type="project" value="InterPro"/>
</dbReference>
<dbReference type="GO" id="GO:0042803">
    <property type="term" value="F:protein homodimerization activity"/>
    <property type="evidence" value="ECO:0007669"/>
    <property type="project" value="InterPro"/>
</dbReference>
<reference evidence="8 9" key="1">
    <citation type="journal article" date="2019" name="Nat. Microbiol.">
        <title>Mediterranean grassland soil C-N compound turnover is dependent on rainfall and depth, and is mediated by genomically divergent microorganisms.</title>
        <authorList>
            <person name="Diamond S."/>
            <person name="Andeer P.F."/>
            <person name="Li Z."/>
            <person name="Crits-Christoph A."/>
            <person name="Burstein D."/>
            <person name="Anantharaman K."/>
            <person name="Lane K.R."/>
            <person name="Thomas B.C."/>
            <person name="Pan C."/>
            <person name="Northen T.R."/>
            <person name="Banfield J.F."/>
        </authorList>
    </citation>
    <scope>NUCLEOTIDE SEQUENCE [LARGE SCALE GENOMIC DNA]</scope>
    <source>
        <strain evidence="8">WS_8</strain>
    </source>
</reference>
<dbReference type="EMBL" id="VBOY01000069">
    <property type="protein sequence ID" value="TMQ65523.1"/>
    <property type="molecule type" value="Genomic_DNA"/>
</dbReference>
<dbReference type="InterPro" id="IPR009012">
    <property type="entry name" value="GrpE_head"/>
</dbReference>
<evidence type="ECO:0000256" key="4">
    <source>
        <dbReference type="RuleBase" id="RU000639"/>
    </source>
</evidence>
<evidence type="ECO:0000256" key="3">
    <source>
        <dbReference type="HAMAP-Rule" id="MF_01151"/>
    </source>
</evidence>
<feature type="compositionally biased region" description="Low complexity" evidence="7">
    <location>
        <begin position="47"/>
        <end position="65"/>
    </location>
</feature>
<feature type="coiled-coil region" evidence="6">
    <location>
        <begin position="87"/>
        <end position="130"/>
    </location>
</feature>
<keyword evidence="3" id="KW-0963">Cytoplasm</keyword>
<feature type="region of interest" description="Disordered" evidence="7">
    <location>
        <begin position="1"/>
        <end position="72"/>
    </location>
</feature>
<comment type="caution">
    <text evidence="8">The sequence shown here is derived from an EMBL/GenBank/DDBJ whole genome shotgun (WGS) entry which is preliminary data.</text>
</comment>
<dbReference type="AlphaFoldDB" id="A0A538TPG0"/>
<organism evidence="8 9">
    <name type="scientific">Eiseniibacteriota bacterium</name>
    <dbReference type="NCBI Taxonomy" id="2212470"/>
    <lineage>
        <taxon>Bacteria</taxon>
        <taxon>Candidatus Eiseniibacteriota</taxon>
    </lineage>
</organism>
<keyword evidence="6" id="KW-0175">Coiled coil</keyword>
<proteinExistence type="inferred from homology"/>
<dbReference type="PRINTS" id="PR00773">
    <property type="entry name" value="GRPEPROTEIN"/>
</dbReference>
<dbReference type="Pfam" id="PF01025">
    <property type="entry name" value="GrpE"/>
    <property type="match status" value="1"/>
</dbReference>
<comment type="subunit">
    <text evidence="3">Homodimer.</text>
</comment>
<protein>
    <recommendedName>
        <fullName evidence="3 4">Protein GrpE</fullName>
    </recommendedName>
    <alternativeName>
        <fullName evidence="3">HSP-70 cofactor</fullName>
    </alternativeName>
</protein>
<dbReference type="Proteomes" id="UP000316609">
    <property type="component" value="Unassembled WGS sequence"/>
</dbReference>
<dbReference type="InterPro" id="IPR000740">
    <property type="entry name" value="GrpE"/>
</dbReference>
<dbReference type="GO" id="GO:0005737">
    <property type="term" value="C:cytoplasm"/>
    <property type="evidence" value="ECO:0007669"/>
    <property type="project" value="UniProtKB-SubCell"/>
</dbReference>
<evidence type="ECO:0000256" key="5">
    <source>
        <dbReference type="RuleBase" id="RU004478"/>
    </source>
</evidence>
<dbReference type="HAMAP" id="MF_01151">
    <property type="entry name" value="GrpE"/>
    <property type="match status" value="1"/>
</dbReference>
<dbReference type="PROSITE" id="PS01071">
    <property type="entry name" value="GRPE"/>
    <property type="match status" value="1"/>
</dbReference>
<evidence type="ECO:0000313" key="8">
    <source>
        <dbReference type="EMBL" id="TMQ65523.1"/>
    </source>
</evidence>
<dbReference type="SUPFAM" id="SSF58014">
    <property type="entry name" value="Coiled-coil domain of nucleotide exchange factor GrpE"/>
    <property type="match status" value="1"/>
</dbReference>
<gene>
    <name evidence="3" type="primary">grpE</name>
    <name evidence="8" type="ORF">E6K78_07425</name>
</gene>
<dbReference type="InterPro" id="IPR013805">
    <property type="entry name" value="GrpE_CC"/>
</dbReference>
<dbReference type="SUPFAM" id="SSF51064">
    <property type="entry name" value="Head domain of nucleotide exchange factor GrpE"/>
    <property type="match status" value="1"/>
</dbReference>
<keyword evidence="3 4" id="KW-0346">Stress response</keyword>
<comment type="subcellular location">
    <subcellularLocation>
        <location evidence="3">Cytoplasm</location>
    </subcellularLocation>
</comment>
<dbReference type="PANTHER" id="PTHR21237:SF23">
    <property type="entry name" value="GRPE PROTEIN HOMOLOG, MITOCHONDRIAL"/>
    <property type="match status" value="1"/>
</dbReference>
<evidence type="ECO:0000256" key="2">
    <source>
        <dbReference type="ARBA" id="ARBA00023186"/>
    </source>
</evidence>
<dbReference type="Gene3D" id="2.30.22.10">
    <property type="entry name" value="Head domain of nucleotide exchange factor GrpE"/>
    <property type="match status" value="1"/>
</dbReference>
<dbReference type="CDD" id="cd00446">
    <property type="entry name" value="GrpE"/>
    <property type="match status" value="1"/>
</dbReference>
<evidence type="ECO:0000256" key="7">
    <source>
        <dbReference type="SAM" id="MobiDB-lite"/>
    </source>
</evidence>
<keyword evidence="2 3" id="KW-0143">Chaperone</keyword>
<dbReference type="GO" id="GO:0006457">
    <property type="term" value="P:protein folding"/>
    <property type="evidence" value="ECO:0007669"/>
    <property type="project" value="InterPro"/>
</dbReference>
<comment type="similarity">
    <text evidence="1 3 5">Belongs to the GrpE family.</text>
</comment>
<feature type="compositionally biased region" description="Low complexity" evidence="7">
    <location>
        <begin position="31"/>
        <end position="40"/>
    </location>
</feature>
<dbReference type="GO" id="GO:0051082">
    <property type="term" value="F:unfolded protein binding"/>
    <property type="evidence" value="ECO:0007669"/>
    <property type="project" value="TreeGrafter"/>
</dbReference>
<dbReference type="PANTHER" id="PTHR21237">
    <property type="entry name" value="GRPE PROTEIN"/>
    <property type="match status" value="1"/>
</dbReference>
<comment type="function">
    <text evidence="3 4">Participates actively in the response to hyperosmotic and heat shock by preventing the aggregation of stress-denatured proteins, in association with DnaK and GrpE. It is the nucleotide exchange factor for DnaK and may function as a thermosensor. Unfolded proteins bind initially to DnaJ; upon interaction with the DnaJ-bound protein, DnaK hydrolyzes its bound ATP, resulting in the formation of a stable complex. GrpE releases ADP from DnaK; ATP binding to DnaK triggers the release of the substrate protein, thus completing the reaction cycle. Several rounds of ATP-dependent interactions between DnaJ, DnaK and GrpE are required for fully efficient folding.</text>
</comment>
<dbReference type="Gene3D" id="3.90.20.20">
    <property type="match status" value="1"/>
</dbReference>
<evidence type="ECO:0000256" key="1">
    <source>
        <dbReference type="ARBA" id="ARBA00009054"/>
    </source>
</evidence>